<name>A0A0F9W0S9_9ZZZZ</name>
<protein>
    <submittedName>
        <fullName evidence="1">Uncharacterized protein</fullName>
    </submittedName>
</protein>
<gene>
    <name evidence="1" type="ORF">LCGC14_0418530</name>
</gene>
<organism evidence="1">
    <name type="scientific">marine sediment metagenome</name>
    <dbReference type="NCBI Taxonomy" id="412755"/>
    <lineage>
        <taxon>unclassified sequences</taxon>
        <taxon>metagenomes</taxon>
        <taxon>ecological metagenomes</taxon>
    </lineage>
</organism>
<sequence>MILQIKKHMKKASLILIILTIFLSANVSSLEAGRCDKAFLNCLLGSLRSLPNFTRVYLNIGYCLNGWVFCGKYLEK</sequence>
<evidence type="ECO:0000313" key="1">
    <source>
        <dbReference type="EMBL" id="KKN71693.1"/>
    </source>
</evidence>
<proteinExistence type="predicted"/>
<dbReference type="EMBL" id="LAZR01000378">
    <property type="protein sequence ID" value="KKN71693.1"/>
    <property type="molecule type" value="Genomic_DNA"/>
</dbReference>
<reference evidence="1" key="1">
    <citation type="journal article" date="2015" name="Nature">
        <title>Complex archaea that bridge the gap between prokaryotes and eukaryotes.</title>
        <authorList>
            <person name="Spang A."/>
            <person name="Saw J.H."/>
            <person name="Jorgensen S.L."/>
            <person name="Zaremba-Niedzwiedzka K."/>
            <person name="Martijn J."/>
            <person name="Lind A.E."/>
            <person name="van Eijk R."/>
            <person name="Schleper C."/>
            <person name="Guy L."/>
            <person name="Ettema T.J."/>
        </authorList>
    </citation>
    <scope>NUCLEOTIDE SEQUENCE</scope>
</reference>
<comment type="caution">
    <text evidence="1">The sequence shown here is derived from an EMBL/GenBank/DDBJ whole genome shotgun (WGS) entry which is preliminary data.</text>
</comment>
<accession>A0A0F9W0S9</accession>
<dbReference type="AlphaFoldDB" id="A0A0F9W0S9"/>